<feature type="compositionally biased region" description="Polar residues" evidence="1">
    <location>
        <begin position="136"/>
        <end position="150"/>
    </location>
</feature>
<feature type="region of interest" description="Disordered" evidence="1">
    <location>
        <begin position="598"/>
        <end position="617"/>
    </location>
</feature>
<feature type="compositionally biased region" description="Basic and acidic residues" evidence="1">
    <location>
        <begin position="436"/>
        <end position="454"/>
    </location>
</feature>
<accession>A0AAD9D6K5</accession>
<feature type="compositionally biased region" description="Low complexity" evidence="1">
    <location>
        <begin position="505"/>
        <end position="514"/>
    </location>
</feature>
<feature type="compositionally biased region" description="Polar residues" evidence="1">
    <location>
        <begin position="23"/>
        <end position="43"/>
    </location>
</feature>
<feature type="region of interest" description="Disordered" evidence="1">
    <location>
        <begin position="751"/>
        <end position="771"/>
    </location>
</feature>
<organism evidence="2 3">
    <name type="scientific">Skeletonema marinoi</name>
    <dbReference type="NCBI Taxonomy" id="267567"/>
    <lineage>
        <taxon>Eukaryota</taxon>
        <taxon>Sar</taxon>
        <taxon>Stramenopiles</taxon>
        <taxon>Ochrophyta</taxon>
        <taxon>Bacillariophyta</taxon>
        <taxon>Coscinodiscophyceae</taxon>
        <taxon>Thalassiosirophycidae</taxon>
        <taxon>Thalassiosirales</taxon>
        <taxon>Skeletonemataceae</taxon>
        <taxon>Skeletonema</taxon>
        <taxon>Skeletonema marinoi-dohrnii complex</taxon>
    </lineage>
</organism>
<feature type="compositionally biased region" description="Low complexity" evidence="1">
    <location>
        <begin position="598"/>
        <end position="610"/>
    </location>
</feature>
<comment type="caution">
    <text evidence="2">The sequence shown here is derived from an EMBL/GenBank/DDBJ whole genome shotgun (WGS) entry which is preliminary data.</text>
</comment>
<dbReference type="Proteomes" id="UP001224775">
    <property type="component" value="Unassembled WGS sequence"/>
</dbReference>
<feature type="region of interest" description="Disordered" evidence="1">
    <location>
        <begin position="136"/>
        <end position="193"/>
    </location>
</feature>
<feature type="compositionally biased region" description="Low complexity" evidence="1">
    <location>
        <begin position="151"/>
        <end position="167"/>
    </location>
</feature>
<feature type="region of interest" description="Disordered" evidence="1">
    <location>
        <begin position="505"/>
        <end position="564"/>
    </location>
</feature>
<dbReference type="AlphaFoldDB" id="A0AAD9D6K5"/>
<keyword evidence="3" id="KW-1185">Reference proteome</keyword>
<protein>
    <submittedName>
        <fullName evidence="2">Uncharacterized protein</fullName>
    </submittedName>
</protein>
<feature type="compositionally biased region" description="Acidic residues" evidence="1">
    <location>
        <begin position="967"/>
        <end position="979"/>
    </location>
</feature>
<evidence type="ECO:0000256" key="1">
    <source>
        <dbReference type="SAM" id="MobiDB-lite"/>
    </source>
</evidence>
<reference evidence="2" key="1">
    <citation type="submission" date="2023-06" db="EMBL/GenBank/DDBJ databases">
        <title>Survivors Of The Sea: Transcriptome response of Skeletonema marinoi to long-term dormancy.</title>
        <authorList>
            <person name="Pinder M.I.M."/>
            <person name="Kourtchenko O."/>
            <person name="Robertson E.K."/>
            <person name="Larsson T."/>
            <person name="Maumus F."/>
            <person name="Osuna-Cruz C.M."/>
            <person name="Vancaester E."/>
            <person name="Stenow R."/>
            <person name="Vandepoele K."/>
            <person name="Ploug H."/>
            <person name="Bruchert V."/>
            <person name="Godhe A."/>
            <person name="Topel M."/>
        </authorList>
    </citation>
    <scope>NUCLEOTIDE SEQUENCE</scope>
    <source>
        <strain evidence="2">R05AC</strain>
    </source>
</reference>
<feature type="region of interest" description="Disordered" evidence="1">
    <location>
        <begin position="956"/>
        <end position="1004"/>
    </location>
</feature>
<feature type="compositionally biased region" description="Polar residues" evidence="1">
    <location>
        <begin position="515"/>
        <end position="533"/>
    </location>
</feature>
<evidence type="ECO:0000313" key="3">
    <source>
        <dbReference type="Proteomes" id="UP001224775"/>
    </source>
</evidence>
<feature type="region of interest" description="Disordered" evidence="1">
    <location>
        <begin position="387"/>
        <end position="417"/>
    </location>
</feature>
<name>A0AAD9D6K5_9STRA</name>
<feature type="compositionally biased region" description="Polar residues" evidence="1">
    <location>
        <begin position="756"/>
        <end position="768"/>
    </location>
</feature>
<dbReference type="EMBL" id="JATAAI010000030">
    <property type="protein sequence ID" value="KAK1736046.1"/>
    <property type="molecule type" value="Genomic_DNA"/>
</dbReference>
<evidence type="ECO:0000313" key="2">
    <source>
        <dbReference type="EMBL" id="KAK1736046.1"/>
    </source>
</evidence>
<feature type="compositionally biased region" description="Basic and acidic residues" evidence="1">
    <location>
        <begin position="335"/>
        <end position="346"/>
    </location>
</feature>
<feature type="region of interest" description="Disordered" evidence="1">
    <location>
        <begin position="436"/>
        <end position="475"/>
    </location>
</feature>
<sequence>MESANDGVSAPPPSSPQDEHNSESSQLSPNHHQSSSQADQALLTQLLPTSGNADNYCNTQSSMPLESQCSQLMLATQPTYYNDSMLQTQFSNCNDHDNYAAKSQYSQQLLPATQPANTQNYGYTDELSVQDESSQLNTQDNSSQLEHLSMTQQQQQALLLTQQQQQQCDSNKLPPANGGEPEYGQSAKQSDEHDNDDIIMSSQEQRTNDQVEFLYNTQQNNEQEDSSDDDDDDDDDMERLVEEQNLAVSLSMEVIEESQRSRDNDARSRNVLYDVSNNVADNNDEDDELQTNQLTMRDDTVTDVSVTGFGFSSAGSGKAIAVNEEEMAKANKLLADDTQQKSSSDHDYDEQDKTYNPPSSGFGFSSAGSGKAIAVNEEEMAKANKLLVDDTQQKSSSDYAYDEQDEPYNPPSSGFGFSSAGSGKAIAVNEDEMAKANKLLTDDTQQKSSNGHDYDEQDESYNPPSGFGFSSAGSGKAIAVNEEEMAKANELLADDDEKVNDTTNATTASAFSTSKMTPKYQQRQQTNPTTTVANPYARKRSIDQISNGGAGKPNAATTTATPATLAAPTPSRKLVFNPYAKTVQSTTKTVLRNPYAKASTAAAAPTDPSIDIPPPSRPMKFSSKVPDKPITQTVNAPSAILPTPKEETRFRFKGISFSLPIAERLPSRNVSYTPAEILTVGELHQYLYRTDTTPANDFKDLQSVRITGTLVSVSASSSDEKDGLNGDLYASGTFLLIGDPLEKNRLPTKPLPPNQQPSISQGNTNSIVPRTVTKPRPMSILRNKHTPIVRMAQPTQTSNADGKPIATPAVAKESTQPVTTIMKKPILRGGLLNNNKPKKFVYAGNKSRSSLGGGLHRKFVTPKRGATMAAPNTTNTTGRVTSSLMRKRPLSLVKSVSVSSGRKNVKIETVIQSHPAPLVPVWIGSSLDDDGLGGSVVNDLVMVMGEIVVEHCSRCRERNENGSVTADADEEPTSVDDNEDVGHGAEKDDSPSSEEDKQQATAVKNVRDAALSIAATISNSAKPTSESAKRRPFCSHCACFLSARIVKNANGTDMNLQKQSLKVRREYFIKRKKQMEGLMQGMVTNPTIYSVGCGPFVNNKATVGSN</sequence>
<proteinExistence type="predicted"/>
<feature type="region of interest" description="Disordered" evidence="1">
    <location>
        <begin position="335"/>
        <end position="364"/>
    </location>
</feature>
<feature type="compositionally biased region" description="Basic and acidic residues" evidence="1">
    <location>
        <begin position="980"/>
        <end position="998"/>
    </location>
</feature>
<feature type="region of interest" description="Disordered" evidence="1">
    <location>
        <begin position="1"/>
        <end position="43"/>
    </location>
</feature>
<feature type="compositionally biased region" description="Low complexity" evidence="1">
    <location>
        <begin position="555"/>
        <end position="564"/>
    </location>
</feature>
<feature type="compositionally biased region" description="Low complexity" evidence="1">
    <location>
        <begin position="465"/>
        <end position="475"/>
    </location>
</feature>
<gene>
    <name evidence="2" type="ORF">QTG54_013182</name>
</gene>